<gene>
    <name evidence="2" type="ORF">ACG0Z3_08490</name>
</gene>
<dbReference type="InterPro" id="IPR009097">
    <property type="entry name" value="Cyclic_Pdiesterase"/>
</dbReference>
<name>A0ABW7FHA1_9BURK</name>
<dbReference type="PANTHER" id="PTHR35561:SF1">
    <property type="entry name" value="RNA 2',3'-CYCLIC PHOSPHODIESTERASE"/>
    <property type="match status" value="1"/>
</dbReference>
<accession>A0ABW7FHA1</accession>
<evidence type="ECO:0000256" key="1">
    <source>
        <dbReference type="ARBA" id="ARBA00022801"/>
    </source>
</evidence>
<dbReference type="GO" id="GO:0016874">
    <property type="term" value="F:ligase activity"/>
    <property type="evidence" value="ECO:0007669"/>
    <property type="project" value="UniProtKB-KW"/>
</dbReference>
<comment type="caution">
    <text evidence="2">The sequence shown here is derived from an EMBL/GenBank/DDBJ whole genome shotgun (WGS) entry which is preliminary data.</text>
</comment>
<dbReference type="InterPro" id="IPR004175">
    <property type="entry name" value="RNA_CPDase"/>
</dbReference>
<evidence type="ECO:0000313" key="2">
    <source>
        <dbReference type="EMBL" id="MFG6440718.1"/>
    </source>
</evidence>
<protein>
    <submittedName>
        <fullName evidence="2">2'-5' RNA ligase family protein</fullName>
    </submittedName>
</protein>
<evidence type="ECO:0000313" key="3">
    <source>
        <dbReference type="Proteomes" id="UP001606301"/>
    </source>
</evidence>
<keyword evidence="2" id="KW-0436">Ligase</keyword>
<proteinExistence type="predicted"/>
<keyword evidence="3" id="KW-1185">Reference proteome</keyword>
<organism evidence="2 3">
    <name type="scientific">Pelomonas margarita</name>
    <dbReference type="NCBI Taxonomy" id="3299031"/>
    <lineage>
        <taxon>Bacteria</taxon>
        <taxon>Pseudomonadati</taxon>
        <taxon>Pseudomonadota</taxon>
        <taxon>Betaproteobacteria</taxon>
        <taxon>Burkholderiales</taxon>
        <taxon>Sphaerotilaceae</taxon>
        <taxon>Roseateles</taxon>
    </lineage>
</organism>
<dbReference type="EMBL" id="JBIGHW010000003">
    <property type="protein sequence ID" value="MFG6440718.1"/>
    <property type="molecule type" value="Genomic_DNA"/>
</dbReference>
<dbReference type="SUPFAM" id="SSF55144">
    <property type="entry name" value="LigT-like"/>
    <property type="match status" value="1"/>
</dbReference>
<reference evidence="2 3" key="1">
    <citation type="submission" date="2024-08" db="EMBL/GenBank/DDBJ databases">
        <authorList>
            <person name="Lu H."/>
        </authorList>
    </citation>
    <scope>NUCLEOTIDE SEQUENCE [LARGE SCALE GENOMIC DNA]</scope>
    <source>
        <strain evidence="2 3">LKC17W</strain>
    </source>
</reference>
<dbReference type="Proteomes" id="UP001606301">
    <property type="component" value="Unassembled WGS sequence"/>
</dbReference>
<dbReference type="Pfam" id="PF13563">
    <property type="entry name" value="2_5_RNA_ligase2"/>
    <property type="match status" value="1"/>
</dbReference>
<sequence>MPAHKLFFALRPDDEVGERIARVATAEHEARGLKPRLRPSRIFHVTLHYFGAFSGEPDERLVAGARRAAAEVVRPAFDLGFDHFTSWGDEQATRHPFVLTGGQGLEAVRELRDALVERLVAHGLAAPERDYEPHLTLRYDKRRAPAWPVELPGWVASEFVLVKSPQGLTRHDVIGRWPLQGSARQGLRG</sequence>
<dbReference type="Gene3D" id="3.90.1140.10">
    <property type="entry name" value="Cyclic phosphodiesterase"/>
    <property type="match status" value="1"/>
</dbReference>
<dbReference type="RefSeq" id="WP_394396834.1">
    <property type="nucleotide sequence ID" value="NZ_JBIGHW010000003.1"/>
</dbReference>
<keyword evidence="1" id="KW-0378">Hydrolase</keyword>
<dbReference type="PANTHER" id="PTHR35561">
    <property type="entry name" value="RNA 2',3'-CYCLIC PHOSPHODIESTERASE"/>
    <property type="match status" value="1"/>
</dbReference>